<dbReference type="SMART" id="SM00207">
    <property type="entry name" value="TNF"/>
    <property type="match status" value="1"/>
</dbReference>
<feature type="domain" description="THD" evidence="18">
    <location>
        <begin position="83"/>
        <end position="231"/>
    </location>
</feature>
<dbReference type="EMBL" id="JAINUG010000336">
    <property type="protein sequence ID" value="KAJ8377925.1"/>
    <property type="molecule type" value="Genomic_DNA"/>
</dbReference>
<dbReference type="GO" id="GO:0006955">
    <property type="term" value="P:immune response"/>
    <property type="evidence" value="ECO:0007669"/>
    <property type="project" value="InterPro"/>
</dbReference>
<organism evidence="19 20">
    <name type="scientific">Aldrovandia affinis</name>
    <dbReference type="NCBI Taxonomy" id="143900"/>
    <lineage>
        <taxon>Eukaryota</taxon>
        <taxon>Metazoa</taxon>
        <taxon>Chordata</taxon>
        <taxon>Craniata</taxon>
        <taxon>Vertebrata</taxon>
        <taxon>Euteleostomi</taxon>
        <taxon>Actinopterygii</taxon>
        <taxon>Neopterygii</taxon>
        <taxon>Teleostei</taxon>
        <taxon>Notacanthiformes</taxon>
        <taxon>Halosauridae</taxon>
        <taxon>Aldrovandia</taxon>
    </lineage>
</organism>
<evidence type="ECO:0000256" key="17">
    <source>
        <dbReference type="SAM" id="Phobius"/>
    </source>
</evidence>
<dbReference type="GO" id="GO:0005615">
    <property type="term" value="C:extracellular space"/>
    <property type="evidence" value="ECO:0007669"/>
    <property type="project" value="UniProtKB-KW"/>
</dbReference>
<evidence type="ECO:0000256" key="15">
    <source>
        <dbReference type="ARBA" id="ARBA00046146"/>
    </source>
</evidence>
<dbReference type="GO" id="GO:0005164">
    <property type="term" value="F:tumor necrosis factor receptor binding"/>
    <property type="evidence" value="ECO:0007669"/>
    <property type="project" value="InterPro"/>
</dbReference>
<dbReference type="PROSITE" id="PS50049">
    <property type="entry name" value="THD_2"/>
    <property type="match status" value="1"/>
</dbReference>
<comment type="subcellular location">
    <subcellularLocation>
        <location evidence="1">Membrane</location>
        <topology evidence="1">Single-pass type II membrane protein</topology>
    </subcellularLocation>
</comment>
<dbReference type="GO" id="GO:0005125">
    <property type="term" value="F:cytokine activity"/>
    <property type="evidence" value="ECO:0007669"/>
    <property type="project" value="UniProtKB-KW"/>
</dbReference>
<dbReference type="PANTHER" id="PTHR11471">
    <property type="entry name" value="TUMOR NECROSIS FACTOR FAMILY MEMBER"/>
    <property type="match status" value="1"/>
</dbReference>
<evidence type="ECO:0000256" key="10">
    <source>
        <dbReference type="ARBA" id="ARBA00023136"/>
    </source>
</evidence>
<dbReference type="InterPro" id="IPR006053">
    <property type="entry name" value="TNF"/>
</dbReference>
<dbReference type="InterPro" id="IPR002960">
    <property type="entry name" value="TNF_beta"/>
</dbReference>
<evidence type="ECO:0000256" key="4">
    <source>
        <dbReference type="ARBA" id="ARBA00018403"/>
    </source>
</evidence>
<proteinExistence type="inferred from homology"/>
<name>A0AAD7RDH8_9TELE</name>
<comment type="subunit">
    <text evidence="16">Homotrimer, and heterotrimer of either two LTB and one LTA subunits or (less prevalent) two LTA and one LTB subunits. Interacts with TNFRSF14.</text>
</comment>
<evidence type="ECO:0000256" key="5">
    <source>
        <dbReference type="ARBA" id="ARBA00022514"/>
    </source>
</evidence>
<evidence type="ECO:0000256" key="2">
    <source>
        <dbReference type="ARBA" id="ARBA00008670"/>
    </source>
</evidence>
<evidence type="ECO:0000256" key="13">
    <source>
        <dbReference type="ARBA" id="ARBA00033253"/>
    </source>
</evidence>
<comment type="similarity">
    <text evidence="2">Belongs to the tumor necrosis factor family.</text>
</comment>
<dbReference type="AlphaFoldDB" id="A0AAD7RDH8"/>
<comment type="caution">
    <text evidence="19">The sequence shown here is derived from an EMBL/GenBank/DDBJ whole genome shotgun (WGS) entry which is preliminary data.</text>
</comment>
<feature type="transmembrane region" description="Helical" evidence="17">
    <location>
        <begin position="37"/>
        <end position="56"/>
    </location>
</feature>
<evidence type="ECO:0000256" key="6">
    <source>
        <dbReference type="ARBA" id="ARBA00022692"/>
    </source>
</evidence>
<protein>
    <recommendedName>
        <fullName evidence="4">Lymphotoxin-alpha</fullName>
    </recommendedName>
    <alternativeName>
        <fullName evidence="12">TNF-alpha</fullName>
    </alternativeName>
    <alternativeName>
        <fullName evidence="13">TNF-beta</fullName>
    </alternativeName>
    <alternativeName>
        <fullName evidence="3">Tumor necrosis factor</fullName>
    </alternativeName>
    <alternativeName>
        <fullName evidence="14">Tumor necrosis factor ligand superfamily member 1</fullName>
    </alternativeName>
</protein>
<keyword evidence="20" id="KW-1185">Reference proteome</keyword>
<keyword evidence="5" id="KW-0202">Cytokine</keyword>
<evidence type="ECO:0000313" key="20">
    <source>
        <dbReference type="Proteomes" id="UP001221898"/>
    </source>
</evidence>
<evidence type="ECO:0000256" key="3">
    <source>
        <dbReference type="ARBA" id="ARBA00013893"/>
    </source>
</evidence>
<gene>
    <name evidence="19" type="ORF">AAFF_G00249880</name>
</gene>
<accession>A0AAD7RDH8</accession>
<keyword evidence="10 17" id="KW-0472">Membrane</keyword>
<evidence type="ECO:0000256" key="9">
    <source>
        <dbReference type="ARBA" id="ARBA00022989"/>
    </source>
</evidence>
<dbReference type="CDD" id="cd00184">
    <property type="entry name" value="TNF"/>
    <property type="match status" value="1"/>
</dbReference>
<reference evidence="19" key="1">
    <citation type="journal article" date="2023" name="Science">
        <title>Genome structures resolve the early diversification of teleost fishes.</title>
        <authorList>
            <person name="Parey E."/>
            <person name="Louis A."/>
            <person name="Montfort J."/>
            <person name="Bouchez O."/>
            <person name="Roques C."/>
            <person name="Iampietro C."/>
            <person name="Lluch J."/>
            <person name="Castinel A."/>
            <person name="Donnadieu C."/>
            <person name="Desvignes T."/>
            <person name="Floi Bucao C."/>
            <person name="Jouanno E."/>
            <person name="Wen M."/>
            <person name="Mejri S."/>
            <person name="Dirks R."/>
            <person name="Jansen H."/>
            <person name="Henkel C."/>
            <person name="Chen W.J."/>
            <person name="Zahm M."/>
            <person name="Cabau C."/>
            <person name="Klopp C."/>
            <person name="Thompson A.W."/>
            <person name="Robinson-Rechavi M."/>
            <person name="Braasch I."/>
            <person name="Lecointre G."/>
            <person name="Bobe J."/>
            <person name="Postlethwait J.H."/>
            <person name="Berthelot C."/>
            <person name="Roest Crollius H."/>
            <person name="Guiguen Y."/>
        </authorList>
    </citation>
    <scope>NUCLEOTIDE SEQUENCE</scope>
    <source>
        <strain evidence="19">NC1722</strain>
    </source>
</reference>
<dbReference type="Proteomes" id="UP001221898">
    <property type="component" value="Unassembled WGS sequence"/>
</dbReference>
<keyword evidence="8" id="KW-0735">Signal-anchor</keyword>
<dbReference type="PANTHER" id="PTHR11471:SF23">
    <property type="entry name" value="TUMOR NECROSIS FACTOR"/>
    <property type="match status" value="1"/>
</dbReference>
<dbReference type="SUPFAM" id="SSF49842">
    <property type="entry name" value="TNF-like"/>
    <property type="match status" value="1"/>
</dbReference>
<evidence type="ECO:0000313" key="19">
    <source>
        <dbReference type="EMBL" id="KAJ8377925.1"/>
    </source>
</evidence>
<evidence type="ECO:0000256" key="7">
    <source>
        <dbReference type="ARBA" id="ARBA00022729"/>
    </source>
</evidence>
<evidence type="ECO:0000256" key="8">
    <source>
        <dbReference type="ARBA" id="ARBA00022968"/>
    </source>
</evidence>
<evidence type="ECO:0000256" key="12">
    <source>
        <dbReference type="ARBA" id="ARBA00029751"/>
    </source>
</evidence>
<comment type="function">
    <text evidence="15">Cytokine that in its homotrimeric form binds to TNFRSF1A/TNFR1, TNFRSF1B/TNFBR and TNFRSF14/HVEM. In its heterotrimeric form with LTB binds to TNFRSF3/LTBR. Lymphotoxin is produced by lymphocytes and is cytotoxic for a wide range of tumor cells in vitro and in vivo.</text>
</comment>
<dbReference type="GO" id="GO:0016020">
    <property type="term" value="C:membrane"/>
    <property type="evidence" value="ECO:0007669"/>
    <property type="project" value="UniProtKB-SubCell"/>
</dbReference>
<dbReference type="Pfam" id="PF00229">
    <property type="entry name" value="TNF"/>
    <property type="match status" value="1"/>
</dbReference>
<evidence type="ECO:0000259" key="18">
    <source>
        <dbReference type="PROSITE" id="PS50049"/>
    </source>
</evidence>
<evidence type="ECO:0000256" key="1">
    <source>
        <dbReference type="ARBA" id="ARBA00004606"/>
    </source>
</evidence>
<evidence type="ECO:0000256" key="14">
    <source>
        <dbReference type="ARBA" id="ARBA00033263"/>
    </source>
</evidence>
<keyword evidence="6 17" id="KW-0812">Transmembrane</keyword>
<keyword evidence="7" id="KW-0732">Signal</keyword>
<dbReference type="PRINTS" id="PR01236">
    <property type="entry name" value="TNFBETA"/>
</dbReference>
<evidence type="ECO:0000256" key="11">
    <source>
        <dbReference type="ARBA" id="ARBA00023157"/>
    </source>
</evidence>
<sequence length="231" mass="25709">MMAGYTATLTDVESGSEDGVPVVATPEKFLGARALKACGVLMLLALCGAATLFLLWHSQTQVHGIETNEHKLHLKQISGNVRAGIHLQGEFNPEAYNNSVQWRDGDGHSFFQGGLKLRNNEIIVPENGLYFVYSQVSFRVRCSPKDLHSGLLLSHMIMRWSDSFNNQKPLLSTIRSTCQRGIEGHGRSWYNAVYMGAIFSLEAEDRLWTVTNRLKDVEGDDGKTFFGVFAL</sequence>
<dbReference type="InterPro" id="IPR008983">
    <property type="entry name" value="Tumour_necrosis_fac-like_dom"/>
</dbReference>
<evidence type="ECO:0000256" key="16">
    <source>
        <dbReference type="ARBA" id="ARBA00046860"/>
    </source>
</evidence>
<dbReference type="PRINTS" id="PR01234">
    <property type="entry name" value="TNECROSISFCT"/>
</dbReference>
<keyword evidence="11" id="KW-1015">Disulfide bond</keyword>
<dbReference type="Gene3D" id="2.60.120.40">
    <property type="match status" value="1"/>
</dbReference>
<dbReference type="InterPro" id="IPR006052">
    <property type="entry name" value="TNF_dom"/>
</dbReference>
<keyword evidence="9 17" id="KW-1133">Transmembrane helix</keyword>